<protein>
    <submittedName>
        <fullName evidence="1">Uncharacterized protein</fullName>
    </submittedName>
</protein>
<proteinExistence type="predicted"/>
<accession>A0A131ZVH8</accession>
<evidence type="ECO:0000313" key="2">
    <source>
        <dbReference type="Proteomes" id="UP000616769"/>
    </source>
</evidence>
<comment type="caution">
    <text evidence="1">The sequence shown here is derived from an EMBL/GenBank/DDBJ whole genome shotgun (WGS) entry which is preliminary data.</text>
</comment>
<evidence type="ECO:0000313" key="1">
    <source>
        <dbReference type="EMBL" id="KPM01211.1"/>
    </source>
</evidence>
<dbReference type="Proteomes" id="UP000616769">
    <property type="component" value="Unassembled WGS sequence"/>
</dbReference>
<gene>
    <name evidence="1" type="ORF">QR98_0004760</name>
</gene>
<name>A0A131ZVH8_SARSC</name>
<organism evidence="1 2">
    <name type="scientific">Sarcoptes scabiei</name>
    <name type="common">Itch mite</name>
    <name type="synonym">Acarus scabiei</name>
    <dbReference type="NCBI Taxonomy" id="52283"/>
    <lineage>
        <taxon>Eukaryota</taxon>
        <taxon>Metazoa</taxon>
        <taxon>Ecdysozoa</taxon>
        <taxon>Arthropoda</taxon>
        <taxon>Chelicerata</taxon>
        <taxon>Arachnida</taxon>
        <taxon>Acari</taxon>
        <taxon>Acariformes</taxon>
        <taxon>Sarcoptiformes</taxon>
        <taxon>Astigmata</taxon>
        <taxon>Psoroptidia</taxon>
        <taxon>Sarcoptoidea</taxon>
        <taxon>Sarcoptidae</taxon>
        <taxon>Sarcoptinae</taxon>
        <taxon>Sarcoptes</taxon>
    </lineage>
</organism>
<reference evidence="1 2" key="1">
    <citation type="journal article" date="2015" name="Parasit. Vectors">
        <title>Draft genome of the scabies mite.</title>
        <authorList>
            <person name="Rider S.D.Jr."/>
            <person name="Morgan M.S."/>
            <person name="Arlian L.G."/>
        </authorList>
    </citation>
    <scope>NUCLEOTIDE SEQUENCE [LARGE SCALE GENOMIC DNA]</scope>
    <source>
        <strain evidence="1">Arlian Lab</strain>
    </source>
</reference>
<dbReference type="EMBL" id="JXLN01000852">
    <property type="protein sequence ID" value="KPM01211.1"/>
    <property type="molecule type" value="Genomic_DNA"/>
</dbReference>
<dbReference type="VEuPathDB" id="VectorBase:SSCA005123"/>
<sequence>MAIIIVIWYFKLKTELIDHIINTAFWTNLDSHCTATVYENNNETELVYDAIVIRISKMC</sequence>
<dbReference type="AlphaFoldDB" id="A0A131ZVH8"/>